<comment type="similarity">
    <text evidence="3">Belongs to the MT-A70-like family.</text>
</comment>
<protein>
    <recommendedName>
        <fullName evidence="7">MT-A70-domain-containing protein</fullName>
    </recommendedName>
</protein>
<evidence type="ECO:0000313" key="5">
    <source>
        <dbReference type="EMBL" id="KIM41900.1"/>
    </source>
</evidence>
<dbReference type="PROSITE" id="PS00092">
    <property type="entry name" value="N6_MTASE"/>
    <property type="match status" value="1"/>
</dbReference>
<dbReference type="GO" id="GO:0005634">
    <property type="term" value="C:nucleus"/>
    <property type="evidence" value="ECO:0007669"/>
    <property type="project" value="UniProtKB-SubCell"/>
</dbReference>
<dbReference type="PANTHER" id="PTHR13107">
    <property type="entry name" value="N6-ADENOSINE-METHYLTRANSFERASE NON-CATALYTIC SUBUNIT"/>
    <property type="match status" value="1"/>
</dbReference>
<dbReference type="InterPro" id="IPR045123">
    <property type="entry name" value="METTL14-like"/>
</dbReference>
<evidence type="ECO:0000256" key="2">
    <source>
        <dbReference type="ARBA" id="ARBA00023242"/>
    </source>
</evidence>
<evidence type="ECO:0000256" key="4">
    <source>
        <dbReference type="SAM" id="MobiDB-lite"/>
    </source>
</evidence>
<dbReference type="OrthoDB" id="14833at2759"/>
<feature type="non-terminal residue" evidence="5">
    <location>
        <position position="1"/>
    </location>
</feature>
<reference evidence="5 6" key="1">
    <citation type="submission" date="2014-04" db="EMBL/GenBank/DDBJ databases">
        <authorList>
            <consortium name="DOE Joint Genome Institute"/>
            <person name="Kuo A."/>
            <person name="Gay G."/>
            <person name="Dore J."/>
            <person name="Kohler A."/>
            <person name="Nagy L.G."/>
            <person name="Floudas D."/>
            <person name="Copeland A."/>
            <person name="Barry K.W."/>
            <person name="Cichocki N."/>
            <person name="Veneault-Fourrey C."/>
            <person name="LaButti K."/>
            <person name="Lindquist E.A."/>
            <person name="Lipzen A."/>
            <person name="Lundell T."/>
            <person name="Morin E."/>
            <person name="Murat C."/>
            <person name="Sun H."/>
            <person name="Tunlid A."/>
            <person name="Henrissat B."/>
            <person name="Grigoriev I.V."/>
            <person name="Hibbett D.S."/>
            <person name="Martin F."/>
            <person name="Nordberg H.P."/>
            <person name="Cantor M.N."/>
            <person name="Hua S.X."/>
        </authorList>
    </citation>
    <scope>NUCLEOTIDE SEQUENCE [LARGE SCALE GENOMIC DNA]</scope>
    <source>
        <strain evidence="6">h7</strain>
    </source>
</reference>
<dbReference type="SUPFAM" id="SSF53335">
    <property type="entry name" value="S-adenosyl-L-methionine-dependent methyltransferases"/>
    <property type="match status" value="1"/>
</dbReference>
<name>A0A0C3BZ83_HEBCY</name>
<dbReference type="InterPro" id="IPR002052">
    <property type="entry name" value="DNA_methylase_N6_adenine_CS"/>
</dbReference>
<dbReference type="GO" id="GO:0003729">
    <property type="term" value="F:mRNA binding"/>
    <property type="evidence" value="ECO:0007669"/>
    <property type="project" value="TreeGrafter"/>
</dbReference>
<dbReference type="Pfam" id="PF05063">
    <property type="entry name" value="MT-A70"/>
    <property type="match status" value="1"/>
</dbReference>
<dbReference type="HOGENOM" id="CLU_056970_0_0_1"/>
<dbReference type="PANTHER" id="PTHR13107:SF0">
    <property type="entry name" value="N6-ADENOSINE-METHYLTRANSFERASE NON-CATALYTIC SUBUNIT"/>
    <property type="match status" value="1"/>
</dbReference>
<organism evidence="5 6">
    <name type="scientific">Hebeloma cylindrosporum</name>
    <dbReference type="NCBI Taxonomy" id="76867"/>
    <lineage>
        <taxon>Eukaryota</taxon>
        <taxon>Fungi</taxon>
        <taxon>Dikarya</taxon>
        <taxon>Basidiomycota</taxon>
        <taxon>Agaricomycotina</taxon>
        <taxon>Agaricomycetes</taxon>
        <taxon>Agaricomycetidae</taxon>
        <taxon>Agaricales</taxon>
        <taxon>Agaricineae</taxon>
        <taxon>Hymenogastraceae</taxon>
        <taxon>Hebeloma</taxon>
    </lineage>
</organism>
<dbReference type="PROSITE" id="PS51592">
    <property type="entry name" value="SAM_MTA70L_2"/>
    <property type="match status" value="1"/>
</dbReference>
<evidence type="ECO:0008006" key="7">
    <source>
        <dbReference type="Google" id="ProtNLM"/>
    </source>
</evidence>
<dbReference type="GO" id="GO:0036396">
    <property type="term" value="C:RNA N6-methyladenosine methyltransferase complex"/>
    <property type="evidence" value="ECO:0007669"/>
    <property type="project" value="TreeGrafter"/>
</dbReference>
<evidence type="ECO:0000256" key="3">
    <source>
        <dbReference type="PROSITE-ProRule" id="PRU00489"/>
    </source>
</evidence>
<feature type="region of interest" description="Disordered" evidence="4">
    <location>
        <begin position="49"/>
        <end position="86"/>
    </location>
</feature>
<dbReference type="EMBL" id="KN831779">
    <property type="protein sequence ID" value="KIM41900.1"/>
    <property type="molecule type" value="Genomic_DNA"/>
</dbReference>
<dbReference type="InterPro" id="IPR007757">
    <property type="entry name" value="MT-A70-like"/>
</dbReference>
<sequence>MASDSIESTVQALADANELLAAHAALILRVRASQKLHRQQLHSLESPPTEVLRLSFIPSPPPSPTFDESPPPSPEPQPAIRQDLPPAKRARVARYHNYVPEEETIRNDYSQRYVDGGEWPQNWVLGAEPERRFEEYPKQQRLLTLKKASVNQYSLPPSYLPYSSLNSLHPNKFDVILIDPPFNSTFTWDHLQELPIPSLAGDPSFVFLWVGSGAGEGLERGREILAKWGYRRCEDVVWVKTNKTTNQGPGTDPPTTSLLTRTKQHCLMGIRGTVRRSTDSWFVHCNVDTDVIIWEGDPEDPTRKPPEMYTLIENFCLGTRRLEVFGKLSSLRRGWVTVLA</sequence>
<dbReference type="AlphaFoldDB" id="A0A0C3BZ83"/>
<feature type="compositionally biased region" description="Pro residues" evidence="4">
    <location>
        <begin position="58"/>
        <end position="77"/>
    </location>
</feature>
<dbReference type="InterPro" id="IPR029063">
    <property type="entry name" value="SAM-dependent_MTases_sf"/>
</dbReference>
<dbReference type="STRING" id="686832.A0A0C3BZ83"/>
<reference evidence="6" key="2">
    <citation type="submission" date="2015-01" db="EMBL/GenBank/DDBJ databases">
        <title>Evolutionary Origins and Diversification of the Mycorrhizal Mutualists.</title>
        <authorList>
            <consortium name="DOE Joint Genome Institute"/>
            <consortium name="Mycorrhizal Genomics Consortium"/>
            <person name="Kohler A."/>
            <person name="Kuo A."/>
            <person name="Nagy L.G."/>
            <person name="Floudas D."/>
            <person name="Copeland A."/>
            <person name="Barry K.W."/>
            <person name="Cichocki N."/>
            <person name="Veneault-Fourrey C."/>
            <person name="LaButti K."/>
            <person name="Lindquist E.A."/>
            <person name="Lipzen A."/>
            <person name="Lundell T."/>
            <person name="Morin E."/>
            <person name="Murat C."/>
            <person name="Riley R."/>
            <person name="Ohm R."/>
            <person name="Sun H."/>
            <person name="Tunlid A."/>
            <person name="Henrissat B."/>
            <person name="Grigoriev I.V."/>
            <person name="Hibbett D.S."/>
            <person name="Martin F."/>
        </authorList>
    </citation>
    <scope>NUCLEOTIDE SEQUENCE [LARGE SCALE GENOMIC DNA]</scope>
    <source>
        <strain evidence="6">h7</strain>
    </source>
</reference>
<keyword evidence="2" id="KW-0539">Nucleus</keyword>
<keyword evidence="6" id="KW-1185">Reference proteome</keyword>
<comment type="subcellular location">
    <subcellularLocation>
        <location evidence="1">Nucleus</location>
    </subcellularLocation>
</comment>
<gene>
    <name evidence="5" type="ORF">M413DRAFT_71486</name>
</gene>
<dbReference type="PROSITE" id="PS51143">
    <property type="entry name" value="MT_A70"/>
    <property type="match status" value="1"/>
</dbReference>
<dbReference type="GO" id="GO:0008168">
    <property type="term" value="F:methyltransferase activity"/>
    <property type="evidence" value="ECO:0007669"/>
    <property type="project" value="InterPro"/>
</dbReference>
<evidence type="ECO:0000313" key="6">
    <source>
        <dbReference type="Proteomes" id="UP000053424"/>
    </source>
</evidence>
<evidence type="ECO:0000256" key="1">
    <source>
        <dbReference type="ARBA" id="ARBA00004123"/>
    </source>
</evidence>
<proteinExistence type="inferred from homology"/>
<dbReference type="Proteomes" id="UP000053424">
    <property type="component" value="Unassembled WGS sequence"/>
</dbReference>
<dbReference type="GO" id="GO:0032259">
    <property type="term" value="P:methylation"/>
    <property type="evidence" value="ECO:0007669"/>
    <property type="project" value="InterPro"/>
</dbReference>
<accession>A0A0C3BZ83</accession>